<dbReference type="Proteomes" id="UP000005222">
    <property type="component" value="Chromosome H"/>
</dbReference>
<reference evidence="1" key="1">
    <citation type="submission" date="2011-10" db="EMBL/GenBank/DDBJ databases">
        <authorList>
            <person name="Genoscope - CEA"/>
        </authorList>
    </citation>
    <scope>NUCLEOTIDE SEQUENCE</scope>
</reference>
<evidence type="ECO:0000313" key="2">
    <source>
        <dbReference type="EMBL" id="CCE80949.1"/>
    </source>
</evidence>
<gene>
    <name evidence="1" type="primary">Piso0_003286</name>
    <name evidence="1" type="ORF">GNLVRS01_PISO0G08982g</name>
    <name evidence="2" type="ORF">GNLVRS01_PISO0H08983g</name>
</gene>
<dbReference type="EMBL" id="FO082052">
    <property type="protein sequence ID" value="CCE80949.1"/>
    <property type="molecule type" value="Genomic_DNA"/>
</dbReference>
<accession>G8YIN9</accession>
<name>G8YIN9_PICSO</name>
<evidence type="ECO:0000313" key="1">
    <source>
        <dbReference type="EMBL" id="CCE80184.1"/>
    </source>
</evidence>
<keyword evidence="3" id="KW-1185">Reference proteome</keyword>
<dbReference type="Proteomes" id="UP000005222">
    <property type="component" value="Chromosome G"/>
</dbReference>
<dbReference type="OrthoDB" id="4026234at2759"/>
<protein>
    <submittedName>
        <fullName evidence="1">Piso0_003286 protein</fullName>
    </submittedName>
</protein>
<proteinExistence type="predicted"/>
<reference evidence="3" key="2">
    <citation type="journal article" date="2012" name="G3 (Bethesda)">
        <title>Pichia sorbitophila, an interspecies yeast hybrid reveals early steps of genome resolution following polyploidization.</title>
        <authorList>
            <person name="Leh Louis V."/>
            <person name="Despons L."/>
            <person name="Friedrich A."/>
            <person name="Martin T."/>
            <person name="Durrens P."/>
            <person name="Casaregola S."/>
            <person name="Neuveglise C."/>
            <person name="Fairhead C."/>
            <person name="Marck C."/>
            <person name="Cruz J.A."/>
            <person name="Straub M.L."/>
            <person name="Kugler V."/>
            <person name="Sacerdot C."/>
            <person name="Uzunov Z."/>
            <person name="Thierry A."/>
            <person name="Weiss S."/>
            <person name="Bleykasten C."/>
            <person name="De Montigny J."/>
            <person name="Jacques N."/>
            <person name="Jung P."/>
            <person name="Lemaire M."/>
            <person name="Mallet S."/>
            <person name="Morel G."/>
            <person name="Richard G.F."/>
            <person name="Sarkar A."/>
            <person name="Savel G."/>
            <person name="Schacherer J."/>
            <person name="Seret M.L."/>
            <person name="Talla E."/>
            <person name="Samson G."/>
            <person name="Jubin C."/>
            <person name="Poulain J."/>
            <person name="Vacherie B."/>
            <person name="Barbe V."/>
            <person name="Pelletier E."/>
            <person name="Sherman D.J."/>
            <person name="Westhof E."/>
            <person name="Weissenbach J."/>
            <person name="Baret P.V."/>
            <person name="Wincker P."/>
            <person name="Gaillardin C."/>
            <person name="Dujon B."/>
            <person name="Souciet J.L."/>
        </authorList>
    </citation>
    <scope>NUCLEOTIDE SEQUENCE [LARGE SCALE GENOMIC DNA]</scope>
    <source>
        <strain evidence="3">ATCC MYA-4447 / BCRC 22081 / CBS 7064 / NBRC 10061 / NRRL Y-12695</strain>
    </source>
</reference>
<sequence length="124" mass="13739">MSQVLTGVEVHSLKKRKLLSPQVALVTATHQENVEALKHTYTKYHNGSYTAQSLHENTFETHGNANSHMEPSNKTMTRPDMVGTEYMDVENHLNSCPCGHLHGEGEHEDITAVGMSSNPMRGPD</sequence>
<dbReference type="AlphaFoldDB" id="G8YIN9"/>
<organism evidence="1 3">
    <name type="scientific">Pichia sorbitophila (strain ATCC MYA-4447 / BCRC 22081 / CBS 7064 / NBRC 10061 / NRRL Y-12695)</name>
    <name type="common">Hybrid yeast</name>
    <dbReference type="NCBI Taxonomy" id="559304"/>
    <lineage>
        <taxon>Eukaryota</taxon>
        <taxon>Fungi</taxon>
        <taxon>Dikarya</taxon>
        <taxon>Ascomycota</taxon>
        <taxon>Saccharomycotina</taxon>
        <taxon>Pichiomycetes</taxon>
        <taxon>Debaryomycetaceae</taxon>
        <taxon>Millerozyma</taxon>
    </lineage>
</organism>
<dbReference type="InParanoid" id="G8YIN9"/>
<evidence type="ECO:0000313" key="3">
    <source>
        <dbReference type="Proteomes" id="UP000005222"/>
    </source>
</evidence>
<dbReference type="EMBL" id="FO082053">
    <property type="protein sequence ID" value="CCE80184.1"/>
    <property type="molecule type" value="Genomic_DNA"/>
</dbReference>
<dbReference type="HOGENOM" id="CLU_2004755_0_0_1"/>